<keyword evidence="6" id="KW-0539">Nucleus</keyword>
<feature type="domain" description="Exoribonuclease phosphorolytic" evidence="7">
    <location>
        <begin position="51"/>
        <end position="170"/>
    </location>
</feature>
<dbReference type="CDD" id="cd11368">
    <property type="entry name" value="RNase_PH_RRP45"/>
    <property type="match status" value="1"/>
</dbReference>
<dbReference type="GO" id="GO:0034475">
    <property type="term" value="P:U4 snRNA 3'-end processing"/>
    <property type="evidence" value="ECO:0007669"/>
    <property type="project" value="TreeGrafter"/>
</dbReference>
<keyword evidence="4" id="KW-0963">Cytoplasm</keyword>
<sequence length="282" mass="31094">MNTSVFTGLRGDELSTNERKFILEALASGRREDGRSKNEYRGLRISPYPKYGTVEVQLGRTRVMANVSGEIIKPNNSSANEGTIRFDTSYAASNGPPIYDTGRPHEESMLLSRSLEKIFKRTRAIDTEGLCIITGEKVWQIRVDIKILDHDGNLLDASCIAAISALMHYRRNDVTVHEAGIVIHSFEERHPLPLSIYHLPICITFAVANNGNTVILDPTHSEEQVSQGTMTLVLNIHREVCTIEKSGGVAINTSSIFSCSQIASSKVVDITQIIRAAVSNLV</sequence>
<dbReference type="Proteomes" id="UP000319731">
    <property type="component" value="Unassembled WGS sequence"/>
</dbReference>
<dbReference type="Gene3D" id="3.30.230.70">
    <property type="entry name" value="GHMP Kinase, N-terminal domain"/>
    <property type="match status" value="1"/>
</dbReference>
<dbReference type="PANTHER" id="PTHR11097:SF14">
    <property type="entry name" value="EXOSOME COMPLEX COMPONENT RRP45"/>
    <property type="match status" value="1"/>
</dbReference>
<dbReference type="GeneID" id="42004087"/>
<dbReference type="InterPro" id="IPR001247">
    <property type="entry name" value="ExoRNase_PH_dom1"/>
</dbReference>
<evidence type="ECO:0000256" key="3">
    <source>
        <dbReference type="ARBA" id="ARBA00006678"/>
    </source>
</evidence>
<evidence type="ECO:0000313" key="10">
    <source>
        <dbReference type="Proteomes" id="UP000319731"/>
    </source>
</evidence>
<comment type="similarity">
    <text evidence="3">Belongs to the RNase PH family.</text>
</comment>
<protein>
    <submittedName>
        <fullName evidence="9">Uncharacterized protein</fullName>
    </submittedName>
</protein>
<dbReference type="RefSeq" id="XP_031025223.1">
    <property type="nucleotide sequence ID" value="XM_031168790.1"/>
</dbReference>
<evidence type="ECO:0000256" key="4">
    <source>
        <dbReference type="ARBA" id="ARBA00022490"/>
    </source>
</evidence>
<dbReference type="GO" id="GO:0000176">
    <property type="term" value="C:nuclear exosome (RNase complex)"/>
    <property type="evidence" value="ECO:0007669"/>
    <property type="project" value="TreeGrafter"/>
</dbReference>
<dbReference type="GO" id="GO:0071028">
    <property type="term" value="P:nuclear mRNA surveillance"/>
    <property type="evidence" value="ECO:0007669"/>
    <property type="project" value="TreeGrafter"/>
</dbReference>
<dbReference type="GO" id="GO:0071035">
    <property type="term" value="P:nuclear polyadenylation-dependent rRNA catabolic process"/>
    <property type="evidence" value="ECO:0007669"/>
    <property type="project" value="TreeGrafter"/>
</dbReference>
<comment type="caution">
    <text evidence="9">The sequence shown here is derived from an EMBL/GenBank/DDBJ whole genome shotgun (WGS) entry which is preliminary data.</text>
</comment>
<dbReference type="Pfam" id="PF01138">
    <property type="entry name" value="RNase_PH"/>
    <property type="match status" value="1"/>
</dbReference>
<reference evidence="9 10" key="1">
    <citation type="journal article" date="2019" name="Sci. Rep.">
        <title>Comparative genomics of chytrid fungi reveal insights into the obligate biotrophic and pathogenic lifestyle of Synchytrium endobioticum.</title>
        <authorList>
            <person name="van de Vossenberg B.T.L.H."/>
            <person name="Warris S."/>
            <person name="Nguyen H.D.T."/>
            <person name="van Gent-Pelzer M.P.E."/>
            <person name="Joly D.L."/>
            <person name="van de Geest H.C."/>
            <person name="Bonants P.J.M."/>
            <person name="Smith D.S."/>
            <person name="Levesque C.A."/>
            <person name="van der Lee T.A.J."/>
        </authorList>
    </citation>
    <scope>NUCLEOTIDE SEQUENCE [LARGE SCALE GENOMIC DNA]</scope>
    <source>
        <strain evidence="9 10">JEL517</strain>
    </source>
</reference>
<dbReference type="EMBL" id="QEAO01000013">
    <property type="protein sequence ID" value="TPX34503.1"/>
    <property type="molecule type" value="Genomic_DNA"/>
</dbReference>
<dbReference type="GO" id="GO:0035925">
    <property type="term" value="F:mRNA 3'-UTR AU-rich region binding"/>
    <property type="evidence" value="ECO:0007669"/>
    <property type="project" value="TreeGrafter"/>
</dbReference>
<feature type="domain" description="Exoribonuclease phosphorolytic" evidence="8">
    <location>
        <begin position="198"/>
        <end position="265"/>
    </location>
</feature>
<dbReference type="InterPro" id="IPR036345">
    <property type="entry name" value="ExoRNase_PH_dom2_sf"/>
</dbReference>
<dbReference type="GO" id="GO:0034473">
    <property type="term" value="P:U1 snRNA 3'-end processing"/>
    <property type="evidence" value="ECO:0007669"/>
    <property type="project" value="TreeGrafter"/>
</dbReference>
<dbReference type="AlphaFoldDB" id="A0A507CAD7"/>
<dbReference type="InterPro" id="IPR033100">
    <property type="entry name" value="Rrp45"/>
</dbReference>
<evidence type="ECO:0000256" key="1">
    <source>
        <dbReference type="ARBA" id="ARBA00004123"/>
    </source>
</evidence>
<dbReference type="InterPro" id="IPR015847">
    <property type="entry name" value="ExoRNase_PH_dom2"/>
</dbReference>
<dbReference type="Pfam" id="PF03725">
    <property type="entry name" value="RNase_PH_C"/>
    <property type="match status" value="1"/>
</dbReference>
<keyword evidence="10" id="KW-1185">Reference proteome</keyword>
<dbReference type="SUPFAM" id="SSF55666">
    <property type="entry name" value="Ribonuclease PH domain 2-like"/>
    <property type="match status" value="1"/>
</dbReference>
<evidence type="ECO:0000313" key="9">
    <source>
        <dbReference type="EMBL" id="TPX34503.1"/>
    </source>
</evidence>
<evidence type="ECO:0000256" key="5">
    <source>
        <dbReference type="ARBA" id="ARBA00022884"/>
    </source>
</evidence>
<organism evidence="9 10">
    <name type="scientific">Synchytrium microbalum</name>
    <dbReference type="NCBI Taxonomy" id="1806994"/>
    <lineage>
        <taxon>Eukaryota</taxon>
        <taxon>Fungi</taxon>
        <taxon>Fungi incertae sedis</taxon>
        <taxon>Chytridiomycota</taxon>
        <taxon>Chytridiomycota incertae sedis</taxon>
        <taxon>Chytridiomycetes</taxon>
        <taxon>Synchytriales</taxon>
        <taxon>Synchytriaceae</taxon>
        <taxon>Synchytrium</taxon>
    </lineage>
</organism>
<dbReference type="GO" id="GO:0000177">
    <property type="term" value="C:cytoplasmic exosome (RNase complex)"/>
    <property type="evidence" value="ECO:0007669"/>
    <property type="project" value="TreeGrafter"/>
</dbReference>
<evidence type="ECO:0000256" key="2">
    <source>
        <dbReference type="ARBA" id="ARBA00004496"/>
    </source>
</evidence>
<dbReference type="InterPro" id="IPR020568">
    <property type="entry name" value="Ribosomal_Su5_D2-typ_SF"/>
</dbReference>
<dbReference type="GO" id="GO:0016075">
    <property type="term" value="P:rRNA catabolic process"/>
    <property type="evidence" value="ECO:0007669"/>
    <property type="project" value="TreeGrafter"/>
</dbReference>
<dbReference type="InterPro" id="IPR050590">
    <property type="entry name" value="Exosome_comp_Rrp42_subfam"/>
</dbReference>
<keyword evidence="5" id="KW-0694">RNA-binding</keyword>
<comment type="subcellular location">
    <subcellularLocation>
        <location evidence="2">Cytoplasm</location>
    </subcellularLocation>
    <subcellularLocation>
        <location evidence="1">Nucleus</location>
    </subcellularLocation>
</comment>
<name>A0A507CAD7_9FUNG</name>
<dbReference type="InterPro" id="IPR027408">
    <property type="entry name" value="PNPase/RNase_PH_dom_sf"/>
</dbReference>
<dbReference type="GO" id="GO:0034476">
    <property type="term" value="P:U5 snRNA 3'-end processing"/>
    <property type="evidence" value="ECO:0007669"/>
    <property type="project" value="TreeGrafter"/>
</dbReference>
<dbReference type="OrthoDB" id="10264038at2759"/>
<accession>A0A507CAD7</accession>
<dbReference type="GO" id="GO:0071038">
    <property type="term" value="P:TRAMP-dependent tRNA surveillance pathway"/>
    <property type="evidence" value="ECO:0007669"/>
    <property type="project" value="TreeGrafter"/>
</dbReference>
<proteinExistence type="inferred from homology"/>
<evidence type="ECO:0000256" key="6">
    <source>
        <dbReference type="ARBA" id="ARBA00023242"/>
    </source>
</evidence>
<evidence type="ECO:0000259" key="8">
    <source>
        <dbReference type="Pfam" id="PF03725"/>
    </source>
</evidence>
<evidence type="ECO:0000259" key="7">
    <source>
        <dbReference type="Pfam" id="PF01138"/>
    </source>
</evidence>
<dbReference type="SUPFAM" id="SSF54211">
    <property type="entry name" value="Ribosomal protein S5 domain 2-like"/>
    <property type="match status" value="1"/>
</dbReference>
<dbReference type="GO" id="GO:0000467">
    <property type="term" value="P:exonucleolytic trimming to generate mature 3'-end of 5.8S rRNA from tricistronic rRNA transcript (SSU-rRNA, 5.8S rRNA, LSU-rRNA)"/>
    <property type="evidence" value="ECO:0007669"/>
    <property type="project" value="TreeGrafter"/>
</dbReference>
<gene>
    <name evidence="9" type="ORF">SmJEL517_g02862</name>
</gene>
<dbReference type="STRING" id="1806994.A0A507CAD7"/>
<dbReference type="PANTHER" id="PTHR11097">
    <property type="entry name" value="EXOSOME COMPLEX EXONUCLEASE RIBOSOMAL RNA PROCESSING PROTEIN"/>
    <property type="match status" value="1"/>
</dbReference>